<evidence type="ECO:0000259" key="2">
    <source>
        <dbReference type="Pfam" id="PF14018"/>
    </source>
</evidence>
<evidence type="ECO:0000256" key="1">
    <source>
        <dbReference type="SAM" id="Phobius"/>
    </source>
</evidence>
<evidence type="ECO:0000313" key="3">
    <source>
        <dbReference type="EMBL" id="SDF05928.1"/>
    </source>
</evidence>
<feature type="transmembrane region" description="Helical" evidence="1">
    <location>
        <begin position="127"/>
        <end position="148"/>
    </location>
</feature>
<dbReference type="EMBL" id="FNBT01000001">
    <property type="protein sequence ID" value="SDF05928.1"/>
    <property type="molecule type" value="Genomic_DNA"/>
</dbReference>
<evidence type="ECO:0000313" key="4">
    <source>
        <dbReference type="Proteomes" id="UP000199406"/>
    </source>
</evidence>
<feature type="transmembrane region" description="Helical" evidence="1">
    <location>
        <begin position="56"/>
        <end position="75"/>
    </location>
</feature>
<keyword evidence="1" id="KW-0472">Membrane</keyword>
<dbReference type="RefSeq" id="WP_255362179.1">
    <property type="nucleotide sequence ID" value="NZ_FNBT01000001.1"/>
</dbReference>
<keyword evidence="1" id="KW-0812">Transmembrane</keyword>
<dbReference type="Proteomes" id="UP000199406">
    <property type="component" value="Unassembled WGS sequence"/>
</dbReference>
<gene>
    <name evidence="3" type="ORF">SAMN05660662_0919</name>
</gene>
<reference evidence="4" key="1">
    <citation type="submission" date="2016-10" db="EMBL/GenBank/DDBJ databases">
        <authorList>
            <person name="Varghese N."/>
            <person name="Submissions S."/>
        </authorList>
    </citation>
    <scope>NUCLEOTIDE SEQUENCE [LARGE SCALE GENOMIC DNA]</scope>
    <source>
        <strain evidence="4">DSM 44268</strain>
    </source>
</reference>
<dbReference type="Pfam" id="PF14018">
    <property type="entry name" value="DUF4234"/>
    <property type="match status" value="1"/>
</dbReference>
<keyword evidence="1" id="KW-1133">Transmembrane helix</keyword>
<feature type="transmembrane region" description="Helical" evidence="1">
    <location>
        <begin position="87"/>
        <end position="107"/>
    </location>
</feature>
<name>A0A1G7HZW1_9ACTN</name>
<feature type="domain" description="DUF4234" evidence="2">
    <location>
        <begin position="52"/>
        <end position="155"/>
    </location>
</feature>
<proteinExistence type="predicted"/>
<sequence length="165" mass="17501">MSTPGGSPAPDYGQPYPAAQPSQTYGYGGQPMPNAPVGAQYAAPQGPAGKIRPTGIAILLCIVTLGIYSLYYYYATHDEMKKHTGEGLGGLVAFLLAFFVGIVSPYLHSHEVGNLYERRGQAKPVSAVTGLWVFPGILIIVGPIVWFVKTNGALNAYWRSVGAQG</sequence>
<dbReference type="AlphaFoldDB" id="A0A1G7HZW1"/>
<accession>A0A1G7HZW1</accession>
<organism evidence="3 4">
    <name type="scientific">Blastococcus aurantiacus</name>
    <dbReference type="NCBI Taxonomy" id="1550231"/>
    <lineage>
        <taxon>Bacteria</taxon>
        <taxon>Bacillati</taxon>
        <taxon>Actinomycetota</taxon>
        <taxon>Actinomycetes</taxon>
        <taxon>Geodermatophilales</taxon>
        <taxon>Geodermatophilaceae</taxon>
        <taxon>Blastococcus</taxon>
    </lineage>
</organism>
<dbReference type="STRING" id="1550231.SAMN05660662_0919"/>
<protein>
    <recommendedName>
        <fullName evidence="2">DUF4234 domain-containing protein</fullName>
    </recommendedName>
</protein>
<keyword evidence="4" id="KW-1185">Reference proteome</keyword>
<dbReference type="InterPro" id="IPR025328">
    <property type="entry name" value="DUF4234"/>
</dbReference>